<evidence type="ECO:0000256" key="1">
    <source>
        <dbReference type="SAM" id="Phobius"/>
    </source>
</evidence>
<sequence length="143" mass="16008">MNFLEKTSSNETVRFILVSAALVCILLAIESCREVIDYKGKFRINSREIDNSLADSVLIYGKVVSAIDTLSPMADARIWVDKLSKSTQSNLNGLYILKIPAGIFTIYCKEDFGADEFTESIKDLTLLPNEKVEIDFYLGGRVE</sequence>
<dbReference type="AlphaFoldDB" id="A0A2U1AXG2"/>
<proteinExistence type="predicted"/>
<dbReference type="Proteomes" id="UP000245466">
    <property type="component" value="Unassembled WGS sequence"/>
</dbReference>
<accession>A0A2U1AXG2</accession>
<keyword evidence="3" id="KW-1185">Reference proteome</keyword>
<keyword evidence="1" id="KW-1133">Transmembrane helix</keyword>
<comment type="caution">
    <text evidence="2">The sequence shown here is derived from an EMBL/GenBank/DDBJ whole genome shotgun (WGS) entry which is preliminary data.</text>
</comment>
<keyword evidence="1" id="KW-0812">Transmembrane</keyword>
<dbReference type="Gene3D" id="2.60.40.1120">
    <property type="entry name" value="Carboxypeptidase-like, regulatory domain"/>
    <property type="match status" value="1"/>
</dbReference>
<dbReference type="InterPro" id="IPR008969">
    <property type="entry name" value="CarboxyPept-like_regulatory"/>
</dbReference>
<evidence type="ECO:0000313" key="2">
    <source>
        <dbReference type="EMBL" id="PVY41115.1"/>
    </source>
</evidence>
<keyword evidence="1" id="KW-0472">Membrane</keyword>
<dbReference type="RefSeq" id="WP_116543069.1">
    <property type="nucleotide sequence ID" value="NZ_QEKI01000005.1"/>
</dbReference>
<name>A0A2U1AXG2_9BACT</name>
<protein>
    <recommendedName>
        <fullName evidence="4">Carboxypeptidase regulatory-like domain-containing protein</fullName>
    </recommendedName>
</protein>
<evidence type="ECO:0008006" key="4">
    <source>
        <dbReference type="Google" id="ProtNLM"/>
    </source>
</evidence>
<dbReference type="SUPFAM" id="SSF49464">
    <property type="entry name" value="Carboxypeptidase regulatory domain-like"/>
    <property type="match status" value="1"/>
</dbReference>
<organism evidence="2 3">
    <name type="scientific">Pontibacter virosus</name>
    <dbReference type="NCBI Taxonomy" id="1765052"/>
    <lineage>
        <taxon>Bacteria</taxon>
        <taxon>Pseudomonadati</taxon>
        <taxon>Bacteroidota</taxon>
        <taxon>Cytophagia</taxon>
        <taxon>Cytophagales</taxon>
        <taxon>Hymenobacteraceae</taxon>
        <taxon>Pontibacter</taxon>
    </lineage>
</organism>
<reference evidence="2 3" key="1">
    <citation type="submission" date="2018-04" db="EMBL/GenBank/DDBJ databases">
        <title>Genomic Encyclopedia of Type Strains, Phase IV (KMG-IV): sequencing the most valuable type-strain genomes for metagenomic binning, comparative biology and taxonomic classification.</title>
        <authorList>
            <person name="Goeker M."/>
        </authorList>
    </citation>
    <scope>NUCLEOTIDE SEQUENCE [LARGE SCALE GENOMIC DNA]</scope>
    <source>
        <strain evidence="2 3">DSM 100231</strain>
    </source>
</reference>
<dbReference type="EMBL" id="QEKI01000005">
    <property type="protein sequence ID" value="PVY41115.1"/>
    <property type="molecule type" value="Genomic_DNA"/>
</dbReference>
<gene>
    <name evidence="2" type="ORF">C8E01_10540</name>
</gene>
<evidence type="ECO:0000313" key="3">
    <source>
        <dbReference type="Proteomes" id="UP000245466"/>
    </source>
</evidence>
<feature type="transmembrane region" description="Helical" evidence="1">
    <location>
        <begin position="12"/>
        <end position="29"/>
    </location>
</feature>